<proteinExistence type="predicted"/>
<dbReference type="Proteomes" id="UP000798662">
    <property type="component" value="Chromosome 2"/>
</dbReference>
<evidence type="ECO:0000313" key="1">
    <source>
        <dbReference type="EMBL" id="KAK1865928.1"/>
    </source>
</evidence>
<organism evidence="1 2">
    <name type="scientific">Pyropia yezoensis</name>
    <name type="common">Susabi-nori</name>
    <name type="synonym">Porphyra yezoensis</name>
    <dbReference type="NCBI Taxonomy" id="2788"/>
    <lineage>
        <taxon>Eukaryota</taxon>
        <taxon>Rhodophyta</taxon>
        <taxon>Bangiophyceae</taxon>
        <taxon>Bangiales</taxon>
        <taxon>Bangiaceae</taxon>
        <taxon>Pyropia</taxon>
    </lineage>
</organism>
<protein>
    <submittedName>
        <fullName evidence="1">Uncharacterized protein</fullName>
    </submittedName>
</protein>
<name>A0ACC3C782_PYRYE</name>
<gene>
    <name evidence="1" type="ORF">I4F81_008450</name>
</gene>
<sequence length="744" mass="80218">MYRGVALCCGWLTCCVLLFPALGVARPAGGLPERAPPVAPFPAPANTSLGRFHLLPGLQCDTAAPGVVGGVRGFFLRPPLGGEPMAVPVGEGACWSPVVDTTTQTTQTSTHGRVQAVSIGPTGPVLSVVPESIWDVWNLVLGLGTAAPEGRYVHDEAIKLLPPARMPAGGTERLLEEASVLRLLTLQRNSMGGSVHRVVGTYDVAAVSRVTVGFCRTRLCWDMSAVNVLGARGQDYYNDTHLGLLAYNPPDGVGVYSETRRHVSIGDADLLSLGRAALVRPSRLSAAATAGVPSWRLRAAFFLDALSIIFTVGSPSRRTYPLGSPWDRGDRFVDMGNTSTATDAAVSTWLQAVNYILCAPPHSSFVDDSSIDRLCGSWAEAPSLDSAAAGNAHKQHKHWVSWRFDPDAHLDGSLPLHEAPHPPPAEEQPLPLCNFSATRDEATHAQPRPGWLVGRAEREINPAAAAEVALARALSVCAHEVNALEDPSNSSSPRLEDDAPPFLRLPWIRYFSSPEPSRVENDVARLSQQYDRTRWGVDAPVEPASNAAIVLSIIVILPEAVALVALVLTNPRWGRRDWMAFLFIWAAGGVSTAGVIQAAVNEAGGQRWRGSSERIVLSARLHQVEEKGHDRRLDRVPLFQTETLFLAARLGYRVRLLSGLAIGVTCTYMALSVGVAALAVRQTRREHMSWARDMDTAAANDDARHAGRVSTGTVRRYIHLPPNLAYRRSAAAAAEQEAADEWWA</sequence>
<dbReference type="EMBL" id="CM020619">
    <property type="protein sequence ID" value="KAK1865928.1"/>
    <property type="molecule type" value="Genomic_DNA"/>
</dbReference>
<accession>A0ACC3C782</accession>
<keyword evidence="2" id="KW-1185">Reference proteome</keyword>
<evidence type="ECO:0000313" key="2">
    <source>
        <dbReference type="Proteomes" id="UP000798662"/>
    </source>
</evidence>
<reference evidence="1" key="1">
    <citation type="submission" date="2019-11" db="EMBL/GenBank/DDBJ databases">
        <title>Nori genome reveals adaptations in red seaweeds to the harsh intertidal environment.</title>
        <authorList>
            <person name="Wang D."/>
            <person name="Mao Y."/>
        </authorList>
    </citation>
    <scope>NUCLEOTIDE SEQUENCE</scope>
    <source>
        <tissue evidence="1">Gametophyte</tissue>
    </source>
</reference>
<comment type="caution">
    <text evidence="1">The sequence shown here is derived from an EMBL/GenBank/DDBJ whole genome shotgun (WGS) entry which is preliminary data.</text>
</comment>